<evidence type="ECO:0000313" key="7">
    <source>
        <dbReference type="Proteomes" id="UP001517247"/>
    </source>
</evidence>
<keyword evidence="2" id="KW-0472">Membrane</keyword>
<dbReference type="SUPFAM" id="SSF49464">
    <property type="entry name" value="Carboxypeptidase regulatory domain-like"/>
    <property type="match status" value="1"/>
</dbReference>
<evidence type="ECO:0000259" key="5">
    <source>
        <dbReference type="Pfam" id="PF14905"/>
    </source>
</evidence>
<comment type="subcellular location">
    <subcellularLocation>
        <location evidence="1">Cell outer membrane</location>
    </subcellularLocation>
</comment>
<protein>
    <submittedName>
        <fullName evidence="6">Outer membrane beta-barrel protein</fullName>
    </submittedName>
</protein>
<keyword evidence="4" id="KW-0732">Signal</keyword>
<dbReference type="Pfam" id="PF13715">
    <property type="entry name" value="CarbopepD_reg_2"/>
    <property type="match status" value="1"/>
</dbReference>
<feature type="signal peptide" evidence="4">
    <location>
        <begin position="1"/>
        <end position="19"/>
    </location>
</feature>
<keyword evidence="3" id="KW-0998">Cell outer membrane</keyword>
<dbReference type="SUPFAM" id="SSF56935">
    <property type="entry name" value="Porins"/>
    <property type="match status" value="1"/>
</dbReference>
<dbReference type="Proteomes" id="UP001517247">
    <property type="component" value="Unassembled WGS sequence"/>
</dbReference>
<dbReference type="Gene3D" id="2.60.40.1120">
    <property type="entry name" value="Carboxypeptidase-like, regulatory domain"/>
    <property type="match status" value="1"/>
</dbReference>
<feature type="domain" description="Outer membrane protein beta-barrel" evidence="5">
    <location>
        <begin position="387"/>
        <end position="790"/>
    </location>
</feature>
<dbReference type="Gene3D" id="2.40.170.20">
    <property type="entry name" value="TonB-dependent receptor, beta-barrel domain"/>
    <property type="match status" value="1"/>
</dbReference>
<reference evidence="6 7" key="1">
    <citation type="submission" date="2024-12" db="EMBL/GenBank/DDBJ databases">
        <authorList>
            <person name="Hu S."/>
        </authorList>
    </citation>
    <scope>NUCLEOTIDE SEQUENCE [LARGE SCALE GENOMIC DNA]</scope>
    <source>
        <strain evidence="6 7">THG-T11</strain>
    </source>
</reference>
<organism evidence="6 7">
    <name type="scientific">Pedobacter ureilyticus</name>
    <dbReference type="NCBI Taxonomy" id="1393051"/>
    <lineage>
        <taxon>Bacteria</taxon>
        <taxon>Pseudomonadati</taxon>
        <taxon>Bacteroidota</taxon>
        <taxon>Sphingobacteriia</taxon>
        <taxon>Sphingobacteriales</taxon>
        <taxon>Sphingobacteriaceae</taxon>
        <taxon>Pedobacter</taxon>
    </lineage>
</organism>
<dbReference type="PANTHER" id="PTHR40980:SF4">
    <property type="entry name" value="TONB-DEPENDENT RECEPTOR-LIKE BETA-BARREL DOMAIN-CONTAINING PROTEIN"/>
    <property type="match status" value="1"/>
</dbReference>
<dbReference type="InterPro" id="IPR008969">
    <property type="entry name" value="CarboxyPept-like_regulatory"/>
</dbReference>
<evidence type="ECO:0000256" key="1">
    <source>
        <dbReference type="ARBA" id="ARBA00004442"/>
    </source>
</evidence>
<feature type="chain" id="PRO_5045695934" evidence="4">
    <location>
        <begin position="20"/>
        <end position="816"/>
    </location>
</feature>
<evidence type="ECO:0000256" key="4">
    <source>
        <dbReference type="SAM" id="SignalP"/>
    </source>
</evidence>
<evidence type="ECO:0000313" key="6">
    <source>
        <dbReference type="EMBL" id="MFN0255453.1"/>
    </source>
</evidence>
<dbReference type="Pfam" id="PF14905">
    <property type="entry name" value="OMP_b-brl_3"/>
    <property type="match status" value="1"/>
</dbReference>
<dbReference type="InterPro" id="IPR036942">
    <property type="entry name" value="Beta-barrel_TonB_sf"/>
</dbReference>
<name>A0ABW9J4J3_9SPHI</name>
<accession>A0ABW9J4J3</accession>
<comment type="caution">
    <text evidence="6">The sequence shown here is derived from an EMBL/GenBank/DDBJ whole genome shotgun (WGS) entry which is preliminary data.</text>
</comment>
<dbReference type="InterPro" id="IPR041700">
    <property type="entry name" value="OMP_b-brl_3"/>
</dbReference>
<evidence type="ECO:0000256" key="3">
    <source>
        <dbReference type="ARBA" id="ARBA00023237"/>
    </source>
</evidence>
<proteinExistence type="predicted"/>
<keyword evidence="7" id="KW-1185">Reference proteome</keyword>
<gene>
    <name evidence="6" type="ORF">E6A44_007710</name>
</gene>
<evidence type="ECO:0000256" key="2">
    <source>
        <dbReference type="ARBA" id="ARBA00023136"/>
    </source>
</evidence>
<dbReference type="EMBL" id="SSHJ02000005">
    <property type="protein sequence ID" value="MFN0255453.1"/>
    <property type="molecule type" value="Genomic_DNA"/>
</dbReference>
<dbReference type="PANTHER" id="PTHR40980">
    <property type="entry name" value="PLUG DOMAIN-CONTAINING PROTEIN"/>
    <property type="match status" value="1"/>
</dbReference>
<sequence length="816" mass="91605">MKKILLIMTCLLAWGTSFAQKKGNISGKIVADHNEALPYSLVKLISLADTLNVKEASANLDGIFQFQNVAEGQYQIKVKMVGYQNYTSSKITFTGNDLQLPSVKMQSSSKQLNEVSVVGQKPFVERRADKTVLNVESNVTAAGNSVLELLEKAPGVTIDRQTEQIKLNNKAGITIMVDGKTNFLSGADITTLLSNMTSDQVATIELITNPSSKYDAAGNAGIINIKLKRNKNFGTNGSLSANTGWGSVKNGPSDLFRHSGNLNLNHRVNKWNIFGNAGFNTRENFNQTLLDRTASIGSMLTKFDQSFNRKQNGTGYTGKVGADYYASEKTVIGLMVDVGTIDNKLAGLSNSTINEFQQNAQTLSYIQQHNGNKSKFNSITSNFNIKHDLAKKDASLTFDLDYAGYGMDRNENFDARYLDASQNQTNVSNLRNIVDAKIDVFAAKTDFSWPFSKTLKFESGLKSSIVKTNNDFVSEQLNNGEWTDALGRSNLFIYKENINAAYANLSQDWKKWQVQLGLRAEHTNSKGHSVTSNKLVNRDYVSLFPSVFIKQELNKNNSLNYSYSRRIDRPSYQQLNPFLLYLDPYTIDSGNPYLNAQFTDNYEVGYSFKEISLSLNYSNVRGMITQVSRQNDVTKQIEVQRQNFGKANLYNANLYVPIKITKQWSMQNNFSAVYQEYQDGTLVGAAYQKSKVSFNFNTSQSIAFSKTFRAEVSFWYDSPRVRGVEETTIAQYALNFGVQKTMMQNKLKLRLAVDDVFATNYWEGQMKYQNVDMYVKNYYVNRRASFSVNYAFGNQQVKSARNRKTASDDIKGRTGG</sequence>